<dbReference type="OMA" id="MWWSTYE"/>
<proteinExistence type="predicted"/>
<dbReference type="Pfam" id="PF01494">
    <property type="entry name" value="FAD_binding_3"/>
    <property type="match status" value="1"/>
</dbReference>
<evidence type="ECO:0000256" key="2">
    <source>
        <dbReference type="ARBA" id="ARBA00023033"/>
    </source>
</evidence>
<dbReference type="SUPFAM" id="SSF51905">
    <property type="entry name" value="FAD/NAD(P)-binding domain"/>
    <property type="match status" value="1"/>
</dbReference>
<keyword evidence="6" id="KW-1185">Reference proteome</keyword>
<dbReference type="RefSeq" id="XP_004338682.1">
    <property type="nucleotide sequence ID" value="XM_004338634.1"/>
</dbReference>
<dbReference type="STRING" id="1257118.L8GU18"/>
<dbReference type="GO" id="GO:0071949">
    <property type="term" value="F:FAD binding"/>
    <property type="evidence" value="ECO:0007669"/>
    <property type="project" value="InterPro"/>
</dbReference>
<evidence type="ECO:0000313" key="5">
    <source>
        <dbReference type="EMBL" id="ELR16669.1"/>
    </source>
</evidence>
<evidence type="ECO:0000313" key="6">
    <source>
        <dbReference type="Proteomes" id="UP000011083"/>
    </source>
</evidence>
<dbReference type="Gene3D" id="3.50.50.60">
    <property type="entry name" value="FAD/NAD(P)-binding domain"/>
    <property type="match status" value="1"/>
</dbReference>
<dbReference type="InterPro" id="IPR050493">
    <property type="entry name" value="FAD-dep_Monooxygenase_BioMet"/>
</dbReference>
<evidence type="ECO:0000259" key="4">
    <source>
        <dbReference type="Pfam" id="PF01494"/>
    </source>
</evidence>
<dbReference type="PANTHER" id="PTHR13789">
    <property type="entry name" value="MONOOXYGENASE"/>
    <property type="match status" value="1"/>
</dbReference>
<gene>
    <name evidence="5" type="ORF">ACA1_089170</name>
</gene>
<dbReference type="Proteomes" id="UP000011083">
    <property type="component" value="Unassembled WGS sequence"/>
</dbReference>
<dbReference type="EMBL" id="KB007985">
    <property type="protein sequence ID" value="ELR16669.1"/>
    <property type="molecule type" value="Genomic_DNA"/>
</dbReference>
<name>L8GU18_ACACF</name>
<dbReference type="KEGG" id="acan:ACA1_089170"/>
<dbReference type="OrthoDB" id="15811at2759"/>
<feature type="domain" description="FAD-binding" evidence="4">
    <location>
        <begin position="28"/>
        <end position="381"/>
    </location>
</feature>
<sequence length="498" mass="53890">MTSITSSSSSSTADKDEDKVGGPAPPHALIIGAGIAGCTLALLLKRVGVTSTIYEAYPREQACQGSGGGLQIAPNGMLVLDHLGLAGELQPRGIVCPDFAFYNQYGKRLVALPVDPDREFAQPAVMMTRATIHEVLMEAVEHEEGIKVEFDKRLVSLSGFDTEGDEADDDSGGAVTALFEDGSSARGDLVVGADGLHSRTRAIVLGDDDPRPQFLGLMTSGGFARTDALLDLPEDQQGTAHFLCGPTGGTFGYCRVRADDPRLVMWWRNMYVGDHPEWCERAPTRDELQAIDTDELKARILDVPGGWSPLARQLVTETEHILRGTVHDVAALPCWFAGRAVLIGDAAHAVSPHSGQGASLALEDAMYLAKMIRLALRDHRATRRRRRPAAVVREDGAQGGVRVGVPAFEAGRKARAEMVAAEGRRRGEPRAVKAGEQPPGAIRQWLTEKMLLAVFKLLVPSSFKTAFGYRIEWDDCESLADAEQRSKGSTSWWPWQTA</sequence>
<dbReference type="InterPro" id="IPR002938">
    <property type="entry name" value="FAD-bd"/>
</dbReference>
<organism evidence="5 6">
    <name type="scientific">Acanthamoeba castellanii (strain ATCC 30010 / Neff)</name>
    <dbReference type="NCBI Taxonomy" id="1257118"/>
    <lineage>
        <taxon>Eukaryota</taxon>
        <taxon>Amoebozoa</taxon>
        <taxon>Discosea</taxon>
        <taxon>Longamoebia</taxon>
        <taxon>Centramoebida</taxon>
        <taxon>Acanthamoebidae</taxon>
        <taxon>Acanthamoeba</taxon>
    </lineage>
</organism>
<dbReference type="AlphaFoldDB" id="L8GU18"/>
<dbReference type="InterPro" id="IPR036188">
    <property type="entry name" value="FAD/NAD-bd_sf"/>
</dbReference>
<dbReference type="GO" id="GO:0004497">
    <property type="term" value="F:monooxygenase activity"/>
    <property type="evidence" value="ECO:0007669"/>
    <property type="project" value="UniProtKB-KW"/>
</dbReference>
<reference evidence="5 6" key="1">
    <citation type="journal article" date="2013" name="Genome Biol.">
        <title>Genome of Acanthamoeba castellanii highlights extensive lateral gene transfer and early evolution of tyrosine kinase signaling.</title>
        <authorList>
            <person name="Clarke M."/>
            <person name="Lohan A.J."/>
            <person name="Liu B."/>
            <person name="Lagkouvardos I."/>
            <person name="Roy S."/>
            <person name="Zafar N."/>
            <person name="Bertelli C."/>
            <person name="Schilde C."/>
            <person name="Kianianmomeni A."/>
            <person name="Burglin T.R."/>
            <person name="Frech C."/>
            <person name="Turcotte B."/>
            <person name="Kopec K.O."/>
            <person name="Synnott J.M."/>
            <person name="Choo C."/>
            <person name="Paponov I."/>
            <person name="Finkler A."/>
            <person name="Soon Heng Tan C."/>
            <person name="Hutchins A.P."/>
            <person name="Weinmeier T."/>
            <person name="Rattei T."/>
            <person name="Chu J.S."/>
            <person name="Gimenez G."/>
            <person name="Irimia M."/>
            <person name="Rigden D.J."/>
            <person name="Fitzpatrick D.A."/>
            <person name="Lorenzo-Morales J."/>
            <person name="Bateman A."/>
            <person name="Chiu C.H."/>
            <person name="Tang P."/>
            <person name="Hegemann P."/>
            <person name="Fromm H."/>
            <person name="Raoult D."/>
            <person name="Greub G."/>
            <person name="Miranda-Saavedra D."/>
            <person name="Chen N."/>
            <person name="Nash P."/>
            <person name="Ginger M.L."/>
            <person name="Horn M."/>
            <person name="Schaap P."/>
            <person name="Caler L."/>
            <person name="Loftus B."/>
        </authorList>
    </citation>
    <scope>NUCLEOTIDE SEQUENCE [LARGE SCALE GENOMIC DNA]</scope>
    <source>
        <strain evidence="5 6">Neff</strain>
    </source>
</reference>
<keyword evidence="1" id="KW-0560">Oxidoreductase</keyword>
<dbReference type="PRINTS" id="PR00420">
    <property type="entry name" value="RNGMNOXGNASE"/>
</dbReference>
<feature type="region of interest" description="Disordered" evidence="3">
    <location>
        <begin position="1"/>
        <end position="22"/>
    </location>
</feature>
<dbReference type="GeneID" id="14917416"/>
<keyword evidence="2" id="KW-0503">Monooxygenase</keyword>
<protein>
    <submittedName>
        <fullName evidence="5">FAD binding domain containing protein</fullName>
    </submittedName>
</protein>
<dbReference type="VEuPathDB" id="AmoebaDB:ACA1_089170"/>
<feature type="compositionally biased region" description="Low complexity" evidence="3">
    <location>
        <begin position="1"/>
        <end position="12"/>
    </location>
</feature>
<accession>L8GU18</accession>
<dbReference type="PANTHER" id="PTHR13789:SF309">
    <property type="entry name" value="PUTATIVE (AFU_ORTHOLOGUE AFUA_6G14510)-RELATED"/>
    <property type="match status" value="1"/>
</dbReference>
<evidence type="ECO:0000256" key="3">
    <source>
        <dbReference type="SAM" id="MobiDB-lite"/>
    </source>
</evidence>
<evidence type="ECO:0000256" key="1">
    <source>
        <dbReference type="ARBA" id="ARBA00023002"/>
    </source>
</evidence>